<keyword evidence="2" id="KW-0472">Membrane</keyword>
<dbReference type="Proteomes" id="UP000318053">
    <property type="component" value="Unassembled WGS sequence"/>
</dbReference>
<feature type="transmembrane region" description="Helical" evidence="2">
    <location>
        <begin position="113"/>
        <end position="135"/>
    </location>
</feature>
<evidence type="ECO:0000256" key="2">
    <source>
        <dbReference type="SAM" id="Phobius"/>
    </source>
</evidence>
<gene>
    <name evidence="3" type="ORF">CA85_45060</name>
</gene>
<evidence type="ECO:0000313" key="4">
    <source>
        <dbReference type="Proteomes" id="UP000318053"/>
    </source>
</evidence>
<keyword evidence="2" id="KW-0812">Transmembrane</keyword>
<feature type="region of interest" description="Disordered" evidence="1">
    <location>
        <begin position="1"/>
        <end position="30"/>
    </location>
</feature>
<keyword evidence="4" id="KW-1185">Reference proteome</keyword>
<dbReference type="InterPro" id="IPR021215">
    <property type="entry name" value="DUF2752"/>
</dbReference>
<dbReference type="EMBL" id="SJPK01000016">
    <property type="protein sequence ID" value="TWT56164.1"/>
    <property type="molecule type" value="Genomic_DNA"/>
</dbReference>
<evidence type="ECO:0008006" key="5">
    <source>
        <dbReference type="Google" id="ProtNLM"/>
    </source>
</evidence>
<proteinExistence type="predicted"/>
<dbReference type="OrthoDB" id="285957at2"/>
<feature type="transmembrane region" description="Helical" evidence="2">
    <location>
        <begin position="147"/>
        <end position="165"/>
    </location>
</feature>
<reference evidence="3 4" key="1">
    <citation type="submission" date="2019-02" db="EMBL/GenBank/DDBJ databases">
        <title>Deep-cultivation of Planctomycetes and their phenomic and genomic characterization uncovers novel biology.</title>
        <authorList>
            <person name="Wiegand S."/>
            <person name="Jogler M."/>
            <person name="Boedeker C."/>
            <person name="Pinto D."/>
            <person name="Vollmers J."/>
            <person name="Rivas-Marin E."/>
            <person name="Kohn T."/>
            <person name="Peeters S.H."/>
            <person name="Heuer A."/>
            <person name="Rast P."/>
            <person name="Oberbeckmann S."/>
            <person name="Bunk B."/>
            <person name="Jeske O."/>
            <person name="Meyerdierks A."/>
            <person name="Storesund J.E."/>
            <person name="Kallscheuer N."/>
            <person name="Luecker S."/>
            <person name="Lage O.M."/>
            <person name="Pohl T."/>
            <person name="Merkel B.J."/>
            <person name="Hornburger P."/>
            <person name="Mueller R.-W."/>
            <person name="Bruemmer F."/>
            <person name="Labrenz M."/>
            <person name="Spormann A.M."/>
            <person name="Op Den Camp H."/>
            <person name="Overmann J."/>
            <person name="Amann R."/>
            <person name="Jetten M.S.M."/>
            <person name="Mascher T."/>
            <person name="Medema M.H."/>
            <person name="Devos D.P."/>
            <person name="Kaster A.-K."/>
            <person name="Ovreas L."/>
            <person name="Rohde M."/>
            <person name="Galperin M.Y."/>
            <person name="Jogler C."/>
        </authorList>
    </citation>
    <scope>NUCLEOTIDE SEQUENCE [LARGE SCALE GENOMIC DNA]</scope>
    <source>
        <strain evidence="3 4">CA85</strain>
    </source>
</reference>
<name>A0A5C5WYX4_9BACT</name>
<protein>
    <recommendedName>
        <fullName evidence="5">DUF2752 domain-containing protein</fullName>
    </recommendedName>
</protein>
<comment type="caution">
    <text evidence="3">The sequence shown here is derived from an EMBL/GenBank/DDBJ whole genome shotgun (WGS) entry which is preliminary data.</text>
</comment>
<sequence>MNPPEPDLSPSLIAGSQRDTSGKASQPKECGVGGLPAKPLRWAAAILALVLFTLLAMARSLSPAAAGLGTHQQLGLPPCSMRVLFGLRCPACGMTTSWSHWTRGQWWPAAQANVGGVCLAFVALAVALVACRVVWTGRLPSSRILTGLGWSIVATGAVTLVDWGTRLAW</sequence>
<feature type="transmembrane region" description="Helical" evidence="2">
    <location>
        <begin position="42"/>
        <end position="62"/>
    </location>
</feature>
<accession>A0A5C5WYX4</accession>
<dbReference type="Pfam" id="PF10825">
    <property type="entry name" value="DUF2752"/>
    <property type="match status" value="1"/>
</dbReference>
<evidence type="ECO:0000313" key="3">
    <source>
        <dbReference type="EMBL" id="TWT56164.1"/>
    </source>
</evidence>
<dbReference type="AlphaFoldDB" id="A0A5C5WYX4"/>
<keyword evidence="2" id="KW-1133">Transmembrane helix</keyword>
<organism evidence="3 4">
    <name type="scientific">Allorhodopirellula solitaria</name>
    <dbReference type="NCBI Taxonomy" id="2527987"/>
    <lineage>
        <taxon>Bacteria</taxon>
        <taxon>Pseudomonadati</taxon>
        <taxon>Planctomycetota</taxon>
        <taxon>Planctomycetia</taxon>
        <taxon>Pirellulales</taxon>
        <taxon>Pirellulaceae</taxon>
        <taxon>Allorhodopirellula</taxon>
    </lineage>
</organism>
<evidence type="ECO:0000256" key="1">
    <source>
        <dbReference type="SAM" id="MobiDB-lite"/>
    </source>
</evidence>